<reference evidence="1" key="1">
    <citation type="submission" date="2022-04" db="EMBL/GenBank/DDBJ databases">
        <title>Chromosome-scale genome assembly of Holotrichia oblita Faldermann.</title>
        <authorList>
            <person name="Rongchong L."/>
        </authorList>
    </citation>
    <scope>NUCLEOTIDE SEQUENCE</scope>
    <source>
        <strain evidence="1">81SQS9</strain>
    </source>
</reference>
<comment type="caution">
    <text evidence="1">The sequence shown here is derived from an EMBL/GenBank/DDBJ whole genome shotgun (WGS) entry which is preliminary data.</text>
</comment>
<dbReference type="Proteomes" id="UP001056778">
    <property type="component" value="Chromosome 3"/>
</dbReference>
<name>A0ACB9TFU5_HOLOL</name>
<sequence length="157" mass="17853">MSPAKNAMKNAPGKIKEKQNQLSKEDSGNSSGKDTQEFEIENDEQPLQIDTSNNDAKLEQVETERQDVDKENAQADANKRISDSSENNPTPTKKARPKPKPQIIENMQEYIDSNTIEKLTTTTLLHWLKERNLHCSTRDKKAELIQKVKNQFVCAKT</sequence>
<evidence type="ECO:0000313" key="1">
    <source>
        <dbReference type="EMBL" id="KAI4465648.1"/>
    </source>
</evidence>
<gene>
    <name evidence="1" type="ORF">MML48_3g00009040</name>
</gene>
<protein>
    <submittedName>
        <fullName evidence="1">Uncharacterized protein</fullName>
    </submittedName>
</protein>
<evidence type="ECO:0000313" key="2">
    <source>
        <dbReference type="Proteomes" id="UP001056778"/>
    </source>
</evidence>
<proteinExistence type="predicted"/>
<accession>A0ACB9TFU5</accession>
<dbReference type="EMBL" id="CM043017">
    <property type="protein sequence ID" value="KAI4465648.1"/>
    <property type="molecule type" value="Genomic_DNA"/>
</dbReference>
<organism evidence="1 2">
    <name type="scientific">Holotrichia oblita</name>
    <name type="common">Chafer beetle</name>
    <dbReference type="NCBI Taxonomy" id="644536"/>
    <lineage>
        <taxon>Eukaryota</taxon>
        <taxon>Metazoa</taxon>
        <taxon>Ecdysozoa</taxon>
        <taxon>Arthropoda</taxon>
        <taxon>Hexapoda</taxon>
        <taxon>Insecta</taxon>
        <taxon>Pterygota</taxon>
        <taxon>Neoptera</taxon>
        <taxon>Endopterygota</taxon>
        <taxon>Coleoptera</taxon>
        <taxon>Polyphaga</taxon>
        <taxon>Scarabaeiformia</taxon>
        <taxon>Scarabaeidae</taxon>
        <taxon>Melolonthinae</taxon>
        <taxon>Holotrichia</taxon>
    </lineage>
</organism>
<keyword evidence="2" id="KW-1185">Reference proteome</keyword>